<dbReference type="EMBL" id="PYGJ01000016">
    <property type="protein sequence ID" value="PSL17569.1"/>
    <property type="molecule type" value="Genomic_DNA"/>
</dbReference>
<proteinExistence type="predicted"/>
<accession>A0A2P8F772</accession>
<reference evidence="1 2" key="1">
    <citation type="submission" date="2018-03" db="EMBL/GenBank/DDBJ databases">
        <title>Genomic Encyclopedia of Archaeal and Bacterial Type Strains, Phase II (KMG-II): from individual species to whole genera.</title>
        <authorList>
            <person name="Goeker M."/>
        </authorList>
    </citation>
    <scope>NUCLEOTIDE SEQUENCE [LARGE SCALE GENOMIC DNA]</scope>
    <source>
        <strain evidence="1 2">DSM 100673</strain>
    </source>
</reference>
<dbReference type="AlphaFoldDB" id="A0A2P8F772"/>
<gene>
    <name evidence="1" type="ORF">CLV88_11616</name>
</gene>
<keyword evidence="2" id="KW-1185">Reference proteome</keyword>
<dbReference type="OrthoDB" id="542469at2"/>
<dbReference type="InterPro" id="IPR045615">
    <property type="entry name" value="DUF6447"/>
</dbReference>
<dbReference type="Pfam" id="PF20045">
    <property type="entry name" value="DUF6447"/>
    <property type="match status" value="1"/>
</dbReference>
<dbReference type="RefSeq" id="WP_106609902.1">
    <property type="nucleotide sequence ID" value="NZ_PYGJ01000016.1"/>
</dbReference>
<organism evidence="1 2">
    <name type="scientific">Shimia abyssi</name>
    <dbReference type="NCBI Taxonomy" id="1662395"/>
    <lineage>
        <taxon>Bacteria</taxon>
        <taxon>Pseudomonadati</taxon>
        <taxon>Pseudomonadota</taxon>
        <taxon>Alphaproteobacteria</taxon>
        <taxon>Rhodobacterales</taxon>
        <taxon>Roseobacteraceae</taxon>
    </lineage>
</organism>
<comment type="caution">
    <text evidence="1">The sequence shown here is derived from an EMBL/GenBank/DDBJ whole genome shotgun (WGS) entry which is preliminary data.</text>
</comment>
<evidence type="ECO:0000313" key="2">
    <source>
        <dbReference type="Proteomes" id="UP000240418"/>
    </source>
</evidence>
<evidence type="ECO:0000313" key="1">
    <source>
        <dbReference type="EMBL" id="PSL17569.1"/>
    </source>
</evidence>
<name>A0A2P8F772_9RHOB</name>
<sequence length="80" mass="8868">MAESEKNTITIEGTEYAVEDLSENARKIIVNIQFADQEIGRQRLMLASIQTARQAYAQALKRELGGENGETEVVTDPAKN</sequence>
<protein>
    <submittedName>
        <fullName evidence="1">Uncharacterized protein</fullName>
    </submittedName>
</protein>
<dbReference type="Proteomes" id="UP000240418">
    <property type="component" value="Unassembled WGS sequence"/>
</dbReference>